<dbReference type="EMBL" id="JANPWB010000001">
    <property type="protein sequence ID" value="KAJ1215417.1"/>
    <property type="molecule type" value="Genomic_DNA"/>
</dbReference>
<reference evidence="1" key="1">
    <citation type="journal article" date="2022" name="bioRxiv">
        <title>Sequencing and chromosome-scale assembly of the giantPleurodeles waltlgenome.</title>
        <authorList>
            <person name="Brown T."/>
            <person name="Elewa A."/>
            <person name="Iarovenko S."/>
            <person name="Subramanian E."/>
            <person name="Araus A.J."/>
            <person name="Petzold A."/>
            <person name="Susuki M."/>
            <person name="Suzuki K.-i.T."/>
            <person name="Hayashi T."/>
            <person name="Toyoda A."/>
            <person name="Oliveira C."/>
            <person name="Osipova E."/>
            <person name="Leigh N.D."/>
            <person name="Simon A."/>
            <person name="Yun M.H."/>
        </authorList>
    </citation>
    <scope>NUCLEOTIDE SEQUENCE</scope>
    <source>
        <strain evidence="1">20211129_DDA</strain>
        <tissue evidence="1">Liver</tissue>
    </source>
</reference>
<dbReference type="Proteomes" id="UP001066276">
    <property type="component" value="Chromosome 1_1"/>
</dbReference>
<accession>A0AAV7WRW5</accession>
<comment type="caution">
    <text evidence="1">The sequence shown here is derived from an EMBL/GenBank/DDBJ whole genome shotgun (WGS) entry which is preliminary data.</text>
</comment>
<keyword evidence="2" id="KW-1185">Reference proteome</keyword>
<sequence length="75" mass="8431">MARTLSRAYNVSPTACRTATELGFTALGLTTTQRLTLRCDWHIDFAVFTSPNRQDVNTDVPVLFISPTEAMYYLV</sequence>
<evidence type="ECO:0000313" key="2">
    <source>
        <dbReference type="Proteomes" id="UP001066276"/>
    </source>
</evidence>
<organism evidence="1 2">
    <name type="scientific">Pleurodeles waltl</name>
    <name type="common">Iberian ribbed newt</name>
    <dbReference type="NCBI Taxonomy" id="8319"/>
    <lineage>
        <taxon>Eukaryota</taxon>
        <taxon>Metazoa</taxon>
        <taxon>Chordata</taxon>
        <taxon>Craniata</taxon>
        <taxon>Vertebrata</taxon>
        <taxon>Euteleostomi</taxon>
        <taxon>Amphibia</taxon>
        <taxon>Batrachia</taxon>
        <taxon>Caudata</taxon>
        <taxon>Salamandroidea</taxon>
        <taxon>Salamandridae</taxon>
        <taxon>Pleurodelinae</taxon>
        <taxon>Pleurodeles</taxon>
    </lineage>
</organism>
<proteinExistence type="predicted"/>
<name>A0AAV7WRW5_PLEWA</name>
<evidence type="ECO:0000313" key="1">
    <source>
        <dbReference type="EMBL" id="KAJ1215417.1"/>
    </source>
</evidence>
<gene>
    <name evidence="1" type="ORF">NDU88_003026</name>
</gene>
<protein>
    <submittedName>
        <fullName evidence="1">Uncharacterized protein</fullName>
    </submittedName>
</protein>
<dbReference type="AlphaFoldDB" id="A0AAV7WRW5"/>